<gene>
    <name evidence="5" type="primary">SWT1</name>
</gene>
<feature type="compositionally biased region" description="Basic and acidic residues" evidence="3">
    <location>
        <begin position="209"/>
        <end position="218"/>
    </location>
</feature>
<feature type="region of interest" description="Disordered" evidence="3">
    <location>
        <begin position="1"/>
        <end position="286"/>
    </location>
</feature>
<feature type="compositionally biased region" description="Basic and acidic residues" evidence="3">
    <location>
        <begin position="377"/>
        <end position="390"/>
    </location>
</feature>
<feature type="region of interest" description="Disordered" evidence="3">
    <location>
        <begin position="359"/>
        <end position="397"/>
    </location>
</feature>
<feature type="compositionally biased region" description="Low complexity" evidence="3">
    <location>
        <begin position="240"/>
        <end position="258"/>
    </location>
</feature>
<dbReference type="EMBL" id="HAEB01009868">
    <property type="protein sequence ID" value="SBQ56395.1"/>
    <property type="molecule type" value="Transcribed_RNA"/>
</dbReference>
<dbReference type="GO" id="GO:0005634">
    <property type="term" value="C:nucleus"/>
    <property type="evidence" value="ECO:0007669"/>
    <property type="project" value="TreeGrafter"/>
</dbReference>
<feature type="domain" description="PIN" evidence="4">
    <location>
        <begin position="437"/>
        <end position="565"/>
    </location>
</feature>
<feature type="compositionally biased region" description="Basic and acidic residues" evidence="3">
    <location>
        <begin position="306"/>
        <end position="316"/>
    </location>
</feature>
<reference evidence="5" key="1">
    <citation type="submission" date="2016-05" db="EMBL/GenBank/DDBJ databases">
        <authorList>
            <person name="Lavstsen T."/>
            <person name="Jespersen J.S."/>
        </authorList>
    </citation>
    <scope>NUCLEOTIDE SEQUENCE</scope>
    <source>
        <tissue evidence="5">Brain</tissue>
    </source>
</reference>
<evidence type="ECO:0000256" key="2">
    <source>
        <dbReference type="ARBA" id="ARBA00074620"/>
    </source>
</evidence>
<organism evidence="5">
    <name type="scientific">Nothobranchius korthausae</name>
    <dbReference type="NCBI Taxonomy" id="1143690"/>
    <lineage>
        <taxon>Eukaryota</taxon>
        <taxon>Metazoa</taxon>
        <taxon>Chordata</taxon>
        <taxon>Craniata</taxon>
        <taxon>Vertebrata</taxon>
        <taxon>Euteleostomi</taxon>
        <taxon>Actinopterygii</taxon>
        <taxon>Neopterygii</taxon>
        <taxon>Teleostei</taxon>
        <taxon>Neoteleostei</taxon>
        <taxon>Acanthomorphata</taxon>
        <taxon>Ovalentaria</taxon>
        <taxon>Atherinomorphae</taxon>
        <taxon>Cyprinodontiformes</taxon>
        <taxon>Nothobranchiidae</taxon>
        <taxon>Nothobranchius</taxon>
    </lineage>
</organism>
<sequence length="952" mass="106293">MPKKPRKRKEKDDKDLKKEDDRRKGLKRKGDIRESPERSTSQKKKSRKDDFPKMHSTTKPDHGRTKTRTEEQKHTITKRSRSRRDSGQRCGKGYGKEEKQNASGHSKTTSGTTQQEMKHLKSSNSSNAASASQETKIAKERTDKISSRGGSSNLKNLKKSQCLGLSVLDVLKPSVKKKAENPSRTRCANSNSHTQEPASAISKDCPQQKSREKVENSHVRHQAKRLLAKRSPSKNSQDLSACVSDKSSSSAKHPTSGSNSELWKTVTSTCKSESPASQTTTPLPLTEKEKLSLKCLPFKFRIPKKSQTEPGEKSERNNNVTSTNQKVENTHFSKKLLDSGLLERKPELKSAQSCTVLDGGQDKVLSPNVQLPPAEDSSDKHGSEQAKAVEEIQNARSENRLEVDVTQSYGELTSMDIDSAEEGPVNTPYQQPCQQELILILDTNILIKHLDYVKTINSHGLGALGFPVVLIPWVVLQELDYLKKGRDKLNNVAHLVNPAISFIYNALKHRDPRLWGQSMQQAAVSSEGLKSENNDDRVLQCCLQYQKLYPGCAVILCTNDKNLCSKAVLSGVKALCKNDLEEEVRTSGHLILQSSRPQVLPRTAEVTLDLNHAEVQPCGQMEAVAAINEDTEKQREGNDKRMKLELSRCLFELEECLREVLSDVLEVEMKAAFGDLWKDIILIKPPWTTLQGVLRCFDKHWIAVFGFVVPRKMNETLSHLIHFFRSGQSVNICSTSAILQEAKTFVGAFWKSSRLVPQAVTTLENLYNALQPRRDVFLEEESVTGDVTMKDDDDFEGKPPVPARVAPQEVWSMFENIWSHMFQTSLDVFKGLGFDPHTMQTATPVGGPAPPPQDTIASLHKLSSVVSQLLQAFSSFLCSSPDSNDVQNLLSIISSIKIVKENCRFTAEDLHDCFTQPLYREKLRVGGSQLMELKKALDCCAQTLGQHTAFTL</sequence>
<dbReference type="InterPro" id="IPR002716">
    <property type="entry name" value="PIN_dom"/>
</dbReference>
<feature type="compositionally biased region" description="Basic residues" evidence="3">
    <location>
        <begin position="219"/>
        <end position="232"/>
    </location>
</feature>
<protein>
    <recommendedName>
        <fullName evidence="2">Transcriptional protein SWT1</fullName>
    </recommendedName>
</protein>
<dbReference type="CDD" id="cd18727">
    <property type="entry name" value="PIN_Swt1-like"/>
    <property type="match status" value="1"/>
</dbReference>
<reference evidence="5" key="2">
    <citation type="submission" date="2016-06" db="EMBL/GenBank/DDBJ databases">
        <title>The genome of a short-lived fish provides insights into sex chromosome evolution and the genetic control of aging.</title>
        <authorList>
            <person name="Reichwald K."/>
            <person name="Felder M."/>
            <person name="Petzold A."/>
            <person name="Koch P."/>
            <person name="Groth M."/>
            <person name="Platzer M."/>
        </authorList>
    </citation>
    <scope>NUCLEOTIDE SEQUENCE</scope>
    <source>
        <tissue evidence="5">Brain</tissue>
    </source>
</reference>
<evidence type="ECO:0000313" key="5">
    <source>
        <dbReference type="EMBL" id="SBQ56395.1"/>
    </source>
</evidence>
<feature type="compositionally biased region" description="Basic and acidic residues" evidence="3">
    <location>
        <begin position="136"/>
        <end position="146"/>
    </location>
</feature>
<feature type="compositionally biased region" description="Basic and acidic residues" evidence="3">
    <location>
        <begin position="47"/>
        <end position="74"/>
    </location>
</feature>
<proteinExistence type="inferred from homology"/>
<feature type="compositionally biased region" description="Polar residues" evidence="3">
    <location>
        <begin position="317"/>
        <end position="327"/>
    </location>
</feature>
<comment type="similarity">
    <text evidence="1">Belongs to the SWT1 family.</text>
</comment>
<dbReference type="PANTHER" id="PTHR16161">
    <property type="entry name" value="TRANSCRIPTIONAL PROTEIN SWT1"/>
    <property type="match status" value="1"/>
</dbReference>
<evidence type="ECO:0000259" key="4">
    <source>
        <dbReference type="SMART" id="SM00670"/>
    </source>
</evidence>
<name>A0A1A8FAL0_9TELE</name>
<dbReference type="SMART" id="SM00670">
    <property type="entry name" value="PINc"/>
    <property type="match status" value="1"/>
</dbReference>
<evidence type="ECO:0000256" key="3">
    <source>
        <dbReference type="SAM" id="MobiDB-lite"/>
    </source>
</evidence>
<dbReference type="SUPFAM" id="SSF88723">
    <property type="entry name" value="PIN domain-like"/>
    <property type="match status" value="1"/>
</dbReference>
<accession>A0A1A8FAL0</accession>
<dbReference type="Pfam" id="PF13638">
    <property type="entry name" value="PIN_4"/>
    <property type="match status" value="1"/>
</dbReference>
<evidence type="ECO:0000256" key="1">
    <source>
        <dbReference type="ARBA" id="ARBA00060839"/>
    </source>
</evidence>
<feature type="compositionally biased region" description="Low complexity" evidence="3">
    <location>
        <begin position="122"/>
        <end position="132"/>
    </location>
</feature>
<dbReference type="PANTHER" id="PTHR16161:SF0">
    <property type="entry name" value="TRANSCRIPTIONAL PROTEIN SWT1"/>
    <property type="match status" value="1"/>
</dbReference>
<feature type="compositionally biased region" description="Basic and acidic residues" evidence="3">
    <location>
        <begin position="10"/>
        <end position="37"/>
    </location>
</feature>
<feature type="region of interest" description="Disordered" evidence="3">
    <location>
        <begin position="302"/>
        <end position="332"/>
    </location>
</feature>
<dbReference type="InterPro" id="IPR029060">
    <property type="entry name" value="PIN-like_dom_sf"/>
</dbReference>
<dbReference type="FunFam" id="3.40.50.1010:FF:000012">
    <property type="entry name" value="SWT1, RNA endoribonuclease homolog"/>
    <property type="match status" value="1"/>
</dbReference>
<dbReference type="AlphaFoldDB" id="A0A1A8FAL0"/>
<dbReference type="InterPro" id="IPR052626">
    <property type="entry name" value="SWT1_Regulator"/>
</dbReference>
<dbReference type="Gene3D" id="3.40.50.1010">
    <property type="entry name" value="5'-nuclease"/>
    <property type="match status" value="1"/>
</dbReference>
<feature type="compositionally biased region" description="Polar residues" evidence="3">
    <location>
        <begin position="259"/>
        <end position="283"/>
    </location>
</feature>
<feature type="compositionally biased region" description="Polar residues" evidence="3">
    <location>
        <begin position="184"/>
        <end position="197"/>
    </location>
</feature>
<feature type="compositionally biased region" description="Polar residues" evidence="3">
    <location>
        <begin position="101"/>
        <end position="115"/>
    </location>
</feature>